<accession>A0AAW0GT87</accession>
<comment type="caution">
    <text evidence="2">The sequence shown here is derived from an EMBL/GenBank/DDBJ whole genome shotgun (WGS) entry which is preliminary data.</text>
</comment>
<name>A0AAW0GT87_9APHY</name>
<dbReference type="EMBL" id="JASBNA010000002">
    <property type="protein sequence ID" value="KAK7695162.1"/>
    <property type="molecule type" value="Genomic_DNA"/>
</dbReference>
<feature type="compositionally biased region" description="Polar residues" evidence="1">
    <location>
        <begin position="174"/>
        <end position="201"/>
    </location>
</feature>
<gene>
    <name evidence="2" type="ORF">QCA50_002352</name>
</gene>
<sequence>MSNVINTKSDARYETSAAWAETEASNAKLAKQVEKNAGTLHNAAEDAANKAQFKSPTGAVDRLEDGLSKQTNAAASEGAANVQGYAQQAKDLATSAVNTVQSNLPSTNVNNGGNGGILSNLASSAGVAAATTKEYLVAAQNAAAPVAASAYSAGAAAVESARTTAAPYVQSATDSVSRALSGSEPQPETSDSAARKTTSLEFGQHVVDSPYPSTTTTQNSKAGGL</sequence>
<evidence type="ECO:0000313" key="2">
    <source>
        <dbReference type="EMBL" id="KAK7695162.1"/>
    </source>
</evidence>
<protein>
    <submittedName>
        <fullName evidence="2">Uncharacterized protein</fullName>
    </submittedName>
</protein>
<feature type="compositionally biased region" description="Polar residues" evidence="1">
    <location>
        <begin position="211"/>
        <end position="225"/>
    </location>
</feature>
<evidence type="ECO:0000313" key="3">
    <source>
        <dbReference type="Proteomes" id="UP001385951"/>
    </source>
</evidence>
<dbReference type="Proteomes" id="UP001385951">
    <property type="component" value="Unassembled WGS sequence"/>
</dbReference>
<feature type="region of interest" description="Disordered" evidence="1">
    <location>
        <begin position="174"/>
        <end position="225"/>
    </location>
</feature>
<reference evidence="2 3" key="1">
    <citation type="submission" date="2022-09" db="EMBL/GenBank/DDBJ databases">
        <authorList>
            <person name="Palmer J.M."/>
        </authorList>
    </citation>
    <scope>NUCLEOTIDE SEQUENCE [LARGE SCALE GENOMIC DNA]</scope>
    <source>
        <strain evidence="2 3">DSM 7382</strain>
    </source>
</reference>
<proteinExistence type="predicted"/>
<dbReference type="AlphaFoldDB" id="A0AAW0GT87"/>
<keyword evidence="3" id="KW-1185">Reference proteome</keyword>
<evidence type="ECO:0000256" key="1">
    <source>
        <dbReference type="SAM" id="MobiDB-lite"/>
    </source>
</evidence>
<feature type="region of interest" description="Disordered" evidence="1">
    <location>
        <begin position="40"/>
        <end position="60"/>
    </location>
</feature>
<organism evidence="2 3">
    <name type="scientific">Cerrena zonata</name>
    <dbReference type="NCBI Taxonomy" id="2478898"/>
    <lineage>
        <taxon>Eukaryota</taxon>
        <taxon>Fungi</taxon>
        <taxon>Dikarya</taxon>
        <taxon>Basidiomycota</taxon>
        <taxon>Agaricomycotina</taxon>
        <taxon>Agaricomycetes</taxon>
        <taxon>Polyporales</taxon>
        <taxon>Cerrenaceae</taxon>
        <taxon>Cerrena</taxon>
    </lineage>
</organism>